<sequence>WNAVKEDMHEHMEDELDDALEALWKIWQHEIEDVVAALNGNRELTLFNGMTYA</sequence>
<dbReference type="Proteomes" id="UP001151760">
    <property type="component" value="Unassembled WGS sequence"/>
</dbReference>
<keyword evidence="2" id="KW-1185">Reference proteome</keyword>
<reference evidence="1" key="1">
    <citation type="journal article" date="2022" name="Int. J. Mol. Sci.">
        <title>Draft Genome of Tanacetum Coccineum: Genomic Comparison of Closely Related Tanacetum-Family Plants.</title>
        <authorList>
            <person name="Yamashiro T."/>
            <person name="Shiraishi A."/>
            <person name="Nakayama K."/>
            <person name="Satake H."/>
        </authorList>
    </citation>
    <scope>NUCLEOTIDE SEQUENCE</scope>
</reference>
<gene>
    <name evidence="1" type="ORF">Tco_1070681</name>
</gene>
<name>A0ABQ5HNG2_9ASTR</name>
<evidence type="ECO:0000313" key="1">
    <source>
        <dbReference type="EMBL" id="GJT88964.1"/>
    </source>
</evidence>
<feature type="non-terminal residue" evidence="1">
    <location>
        <position position="1"/>
    </location>
</feature>
<protein>
    <submittedName>
        <fullName evidence="1">Uncharacterized protein</fullName>
    </submittedName>
</protein>
<comment type="caution">
    <text evidence="1">The sequence shown here is derived from an EMBL/GenBank/DDBJ whole genome shotgun (WGS) entry which is preliminary data.</text>
</comment>
<organism evidence="1 2">
    <name type="scientific">Tanacetum coccineum</name>
    <dbReference type="NCBI Taxonomy" id="301880"/>
    <lineage>
        <taxon>Eukaryota</taxon>
        <taxon>Viridiplantae</taxon>
        <taxon>Streptophyta</taxon>
        <taxon>Embryophyta</taxon>
        <taxon>Tracheophyta</taxon>
        <taxon>Spermatophyta</taxon>
        <taxon>Magnoliopsida</taxon>
        <taxon>eudicotyledons</taxon>
        <taxon>Gunneridae</taxon>
        <taxon>Pentapetalae</taxon>
        <taxon>asterids</taxon>
        <taxon>campanulids</taxon>
        <taxon>Asterales</taxon>
        <taxon>Asteraceae</taxon>
        <taxon>Asteroideae</taxon>
        <taxon>Anthemideae</taxon>
        <taxon>Anthemidinae</taxon>
        <taxon>Tanacetum</taxon>
    </lineage>
</organism>
<reference evidence="1" key="2">
    <citation type="submission" date="2022-01" db="EMBL/GenBank/DDBJ databases">
        <authorList>
            <person name="Yamashiro T."/>
            <person name="Shiraishi A."/>
            <person name="Satake H."/>
            <person name="Nakayama K."/>
        </authorList>
    </citation>
    <scope>NUCLEOTIDE SEQUENCE</scope>
</reference>
<proteinExistence type="predicted"/>
<accession>A0ABQ5HNG2</accession>
<dbReference type="EMBL" id="BQNB010019779">
    <property type="protein sequence ID" value="GJT88964.1"/>
    <property type="molecule type" value="Genomic_DNA"/>
</dbReference>
<evidence type="ECO:0000313" key="2">
    <source>
        <dbReference type="Proteomes" id="UP001151760"/>
    </source>
</evidence>